<evidence type="ECO:0000313" key="2">
    <source>
        <dbReference type="Proteomes" id="UP000245865"/>
    </source>
</evidence>
<protein>
    <recommendedName>
        <fullName evidence="3">DUF2163 domain-containing protein</fullName>
    </recommendedName>
</protein>
<gene>
    <name evidence="1" type="ORF">DKP76_07075</name>
</gene>
<dbReference type="OrthoDB" id="7770859at2"/>
<proteinExistence type="predicted"/>
<accession>A0A316JDY2</accession>
<sequence length="227" mass="25129">MRNLSAANYAALQARELVARDFLWIVARDRATRAPFPYGFWSDVGDVSAPVLNPNTGLAETRNFEGSGTLIQISDIPLVANLTVQTITVTMNQIDDAVQNIVRGYDLKQAPVEVYRGLFSPTSRQIVAPAINRFIGYVDQVEINTPKEGDEGAITLTCASHSHEFTRYNPATRSHEDQKLRDPNDDFFIDASTVGDWEHFWGRINGKVSTSGAMLKRIATSIKAANQ</sequence>
<name>A0A316JDY2_9HYPH</name>
<comment type="caution">
    <text evidence="1">The sequence shown here is derived from an EMBL/GenBank/DDBJ whole genome shotgun (WGS) entry which is preliminary data.</text>
</comment>
<dbReference type="AlphaFoldDB" id="A0A316JDY2"/>
<dbReference type="RefSeq" id="WP_109705714.1">
    <property type="nucleotide sequence ID" value="NZ_QGDB01000002.1"/>
</dbReference>
<evidence type="ECO:0000313" key="1">
    <source>
        <dbReference type="EMBL" id="PWL18819.1"/>
    </source>
</evidence>
<dbReference type="Proteomes" id="UP000245865">
    <property type="component" value="Unassembled WGS sequence"/>
</dbReference>
<evidence type="ECO:0008006" key="3">
    <source>
        <dbReference type="Google" id="ProtNLM"/>
    </source>
</evidence>
<reference evidence="1 2" key="1">
    <citation type="submission" date="2018-05" db="EMBL/GenBank/DDBJ databases">
        <title>Comparative genomic sequence analysis between strain HN4 and CCM 8460T (Falsochrobactrum ovis) will provide more evidence to prove that HN4 is a new species of Falsochrobactrum.</title>
        <authorList>
            <person name="Lyu W."/>
            <person name="Sun L."/>
            <person name="Yao L."/>
        </authorList>
    </citation>
    <scope>NUCLEOTIDE SEQUENCE [LARGE SCALE GENOMIC DNA]</scope>
    <source>
        <strain evidence="1 2">HN4</strain>
    </source>
</reference>
<organism evidence="1 2">
    <name type="scientific">Falsochrobactrum shanghaiense</name>
    <dbReference type="NCBI Taxonomy" id="2201899"/>
    <lineage>
        <taxon>Bacteria</taxon>
        <taxon>Pseudomonadati</taxon>
        <taxon>Pseudomonadota</taxon>
        <taxon>Alphaproteobacteria</taxon>
        <taxon>Hyphomicrobiales</taxon>
        <taxon>Brucellaceae</taxon>
        <taxon>Falsochrobactrum</taxon>
    </lineage>
</organism>
<keyword evidence="2" id="KW-1185">Reference proteome</keyword>
<dbReference type="EMBL" id="QGDB01000002">
    <property type="protein sequence ID" value="PWL18819.1"/>
    <property type="molecule type" value="Genomic_DNA"/>
</dbReference>